<dbReference type="RefSeq" id="WP_175453549.1">
    <property type="nucleotide sequence ID" value="NZ_FNEI01000010.1"/>
</dbReference>
<keyword evidence="2" id="KW-1185">Reference proteome</keyword>
<evidence type="ECO:0000313" key="2">
    <source>
        <dbReference type="Proteomes" id="UP000182130"/>
    </source>
</evidence>
<evidence type="ECO:0008006" key="3">
    <source>
        <dbReference type="Google" id="ProtNLM"/>
    </source>
</evidence>
<name>A0A1G8TH33_9MICC</name>
<evidence type="ECO:0000313" key="1">
    <source>
        <dbReference type="EMBL" id="SDJ40713.1"/>
    </source>
</evidence>
<dbReference type="AlphaFoldDB" id="A0A1G8TH33"/>
<protein>
    <recommendedName>
        <fullName evidence="3">DUF4175 domain-containing protein</fullName>
    </recommendedName>
</protein>
<organism evidence="1 2">
    <name type="scientific">Arthrobacter cupressi</name>
    <dbReference type="NCBI Taxonomy" id="1045773"/>
    <lineage>
        <taxon>Bacteria</taxon>
        <taxon>Bacillati</taxon>
        <taxon>Actinomycetota</taxon>
        <taxon>Actinomycetes</taxon>
        <taxon>Micrococcales</taxon>
        <taxon>Micrococcaceae</taxon>
        <taxon>Arthrobacter</taxon>
    </lineage>
</organism>
<dbReference type="Proteomes" id="UP000182130">
    <property type="component" value="Unassembled WGS sequence"/>
</dbReference>
<dbReference type="STRING" id="1045773.SAMN05216555_110103"/>
<proteinExistence type="predicted"/>
<sequence>MNTLLIVAGVIAIVLLLVGGFTPALNFLLWVGIILLAIAAIGWLLSYTNGHRSHGV</sequence>
<accession>A0A1G8TH33</accession>
<gene>
    <name evidence="1" type="ORF">SAMN05216555_110103</name>
</gene>
<reference evidence="2" key="1">
    <citation type="submission" date="2016-10" db="EMBL/GenBank/DDBJ databases">
        <authorList>
            <person name="Varghese N."/>
            <person name="Submissions S."/>
        </authorList>
    </citation>
    <scope>NUCLEOTIDE SEQUENCE [LARGE SCALE GENOMIC DNA]</scope>
    <source>
        <strain evidence="2">CGMCC 1.10783</strain>
    </source>
</reference>
<dbReference type="EMBL" id="FNEI01000010">
    <property type="protein sequence ID" value="SDJ40713.1"/>
    <property type="molecule type" value="Genomic_DNA"/>
</dbReference>